<name>A0A067TJ62_GALM3</name>
<proteinExistence type="predicted"/>
<keyword evidence="3" id="KW-1185">Reference proteome</keyword>
<dbReference type="STRING" id="685588.A0A067TJ62"/>
<protein>
    <recommendedName>
        <fullName evidence="4">PX domain-containing protein</fullName>
    </recommendedName>
</protein>
<evidence type="ECO:0000313" key="2">
    <source>
        <dbReference type="EMBL" id="KDR78978.1"/>
    </source>
</evidence>
<dbReference type="EMBL" id="KL142374">
    <property type="protein sequence ID" value="KDR78978.1"/>
    <property type="molecule type" value="Genomic_DNA"/>
</dbReference>
<feature type="region of interest" description="Disordered" evidence="1">
    <location>
        <begin position="532"/>
        <end position="555"/>
    </location>
</feature>
<organism evidence="2 3">
    <name type="scientific">Galerina marginata (strain CBS 339.88)</name>
    <dbReference type="NCBI Taxonomy" id="685588"/>
    <lineage>
        <taxon>Eukaryota</taxon>
        <taxon>Fungi</taxon>
        <taxon>Dikarya</taxon>
        <taxon>Basidiomycota</taxon>
        <taxon>Agaricomycotina</taxon>
        <taxon>Agaricomycetes</taxon>
        <taxon>Agaricomycetidae</taxon>
        <taxon>Agaricales</taxon>
        <taxon>Agaricineae</taxon>
        <taxon>Strophariaceae</taxon>
        <taxon>Galerina</taxon>
    </lineage>
</organism>
<evidence type="ECO:0008006" key="4">
    <source>
        <dbReference type="Google" id="ProtNLM"/>
    </source>
</evidence>
<dbReference type="Gene3D" id="3.30.1520.10">
    <property type="entry name" value="Phox-like domain"/>
    <property type="match status" value="1"/>
</dbReference>
<feature type="compositionally biased region" description="Low complexity" evidence="1">
    <location>
        <begin position="306"/>
        <end position="328"/>
    </location>
</feature>
<dbReference type="InterPro" id="IPR036871">
    <property type="entry name" value="PX_dom_sf"/>
</dbReference>
<gene>
    <name evidence="2" type="ORF">GALMADRAFT_278233</name>
</gene>
<feature type="region of interest" description="Disordered" evidence="1">
    <location>
        <begin position="232"/>
        <end position="328"/>
    </location>
</feature>
<evidence type="ECO:0000256" key="1">
    <source>
        <dbReference type="SAM" id="MobiDB-lite"/>
    </source>
</evidence>
<dbReference type="GO" id="GO:0035091">
    <property type="term" value="F:phosphatidylinositol binding"/>
    <property type="evidence" value="ECO:0007669"/>
    <property type="project" value="InterPro"/>
</dbReference>
<sequence length="680" mass="75526">MLLTENGMNLATDTGLPSDQYKRAVLRAPPSRFSVEFLSTSKSNGSYHHGMHISPIMSDDNMSASSRGRQTEYDIWRRWEDCLWLQETLELEYRRAAREKKTRLQQGKGVKNFNGLYKTDMASSWDSLPPGPDPNSVAQNIHDHLPKLSKKGTIFRASQTTIDNRQNEFRNLVETLFSDAMPALIQEIRASTIVTDFFGLWRRDYDLLESSHKGKRNSLTNSVFTSYFSESTPSLVSKSPEASLRSLPNSPIKSPGRRYRSSMERPHSPSESTDITEVSRYPASSRRSSRSDETTTTYRPRRRALSVTSSDSSSTHSDVGSDSGSAGSMTPAIVEEVSIVFGHNPQQATERPSSILEVLPEEREMLSKTSEGYLALPMPRRSRASTTERKAHRSCQIVGQPLNQYKDQKTDDRSIRESWQTTTSLDSRANAFLDGLDIGLPHRIKEEKFRASIASISTFMTTDSAQAVIPPNDRQSTQSRIRISTPLSISDFSIYSDGEDDCNSILDAFPRPTSYLPEIPGSPIVNHDLDLPSTPESNRMSFNRPPSPTPTASTVSTSLTISTTVTSDSLSPGLVSIKAAHNSSIIMLRISRETPLADIRQRLYNKFVAQEGVPLSQSFGIAFVPPSPQSSPVKGRTRSTSVSSVDRQELITIDSDVAWQHLISTTTGGKITIRILDSSK</sequence>
<dbReference type="HOGENOM" id="CLU_021425_0_0_1"/>
<evidence type="ECO:0000313" key="3">
    <source>
        <dbReference type="Proteomes" id="UP000027222"/>
    </source>
</evidence>
<accession>A0A067TJ62</accession>
<dbReference type="Proteomes" id="UP000027222">
    <property type="component" value="Unassembled WGS sequence"/>
</dbReference>
<reference evidence="3" key="1">
    <citation type="journal article" date="2014" name="Proc. Natl. Acad. Sci. U.S.A.">
        <title>Extensive sampling of basidiomycete genomes demonstrates inadequacy of the white-rot/brown-rot paradigm for wood decay fungi.</title>
        <authorList>
            <person name="Riley R."/>
            <person name="Salamov A.A."/>
            <person name="Brown D.W."/>
            <person name="Nagy L.G."/>
            <person name="Floudas D."/>
            <person name="Held B.W."/>
            <person name="Levasseur A."/>
            <person name="Lombard V."/>
            <person name="Morin E."/>
            <person name="Otillar R."/>
            <person name="Lindquist E.A."/>
            <person name="Sun H."/>
            <person name="LaButti K.M."/>
            <person name="Schmutz J."/>
            <person name="Jabbour D."/>
            <person name="Luo H."/>
            <person name="Baker S.E."/>
            <person name="Pisabarro A.G."/>
            <person name="Walton J.D."/>
            <person name="Blanchette R.A."/>
            <person name="Henrissat B."/>
            <person name="Martin F."/>
            <person name="Cullen D."/>
            <person name="Hibbett D.S."/>
            <person name="Grigoriev I.V."/>
        </authorList>
    </citation>
    <scope>NUCLEOTIDE SEQUENCE [LARGE SCALE GENOMIC DNA]</scope>
    <source>
        <strain evidence="3">CBS 339.88</strain>
    </source>
</reference>
<dbReference type="OrthoDB" id="3244370at2759"/>
<dbReference type="AlphaFoldDB" id="A0A067TJ62"/>